<name>A0AA42P9R5_STUST</name>
<dbReference type="EMBL" id="JAOCAE010000006">
    <property type="protein sequence ID" value="MDH1236498.1"/>
    <property type="molecule type" value="Genomic_DNA"/>
</dbReference>
<sequence>MAYQVPQKTAINRFGIDVETHCASVLVHRLGGLKSTYSIHHAGAYREDRGYSQVWVDTRWTEQELEAWLDKSKGIDYVGVWVREENQTIAA</sequence>
<organism evidence="1 2">
    <name type="scientific">Stutzerimonas stutzeri</name>
    <name type="common">Pseudomonas stutzeri</name>
    <dbReference type="NCBI Taxonomy" id="316"/>
    <lineage>
        <taxon>Bacteria</taxon>
        <taxon>Pseudomonadati</taxon>
        <taxon>Pseudomonadota</taxon>
        <taxon>Gammaproteobacteria</taxon>
        <taxon>Pseudomonadales</taxon>
        <taxon>Pseudomonadaceae</taxon>
        <taxon>Stutzerimonas</taxon>
    </lineage>
</organism>
<accession>A0AA42P9R5</accession>
<evidence type="ECO:0000313" key="2">
    <source>
        <dbReference type="Proteomes" id="UP001158500"/>
    </source>
</evidence>
<gene>
    <name evidence="1" type="ORF">N5C32_10655</name>
</gene>
<comment type="caution">
    <text evidence="1">The sequence shown here is derived from an EMBL/GenBank/DDBJ whole genome shotgun (WGS) entry which is preliminary data.</text>
</comment>
<dbReference type="AlphaFoldDB" id="A0AA42P9R5"/>
<reference evidence="1" key="1">
    <citation type="submission" date="2022-09" db="EMBL/GenBank/DDBJ databases">
        <title>Intensive care unit water sources are persistently colonized with multi-drug resistant bacteria and are the site of extensive horizontal gene transfer of antibiotic resistance genes.</title>
        <authorList>
            <person name="Diorio-Toth L."/>
        </authorList>
    </citation>
    <scope>NUCLEOTIDE SEQUENCE</scope>
    <source>
        <strain evidence="1">GD03947</strain>
    </source>
</reference>
<dbReference type="RefSeq" id="WP_279641410.1">
    <property type="nucleotide sequence ID" value="NZ_JAOCAE010000006.1"/>
</dbReference>
<protein>
    <submittedName>
        <fullName evidence="1">Uncharacterized protein</fullName>
    </submittedName>
</protein>
<proteinExistence type="predicted"/>
<dbReference type="Proteomes" id="UP001158500">
    <property type="component" value="Unassembled WGS sequence"/>
</dbReference>
<evidence type="ECO:0000313" key="1">
    <source>
        <dbReference type="EMBL" id="MDH1236498.1"/>
    </source>
</evidence>